<evidence type="ECO:0000259" key="2">
    <source>
        <dbReference type="SMART" id="SM00854"/>
    </source>
</evidence>
<comment type="similarity">
    <text evidence="1">Belongs to the CapA family.</text>
</comment>
<dbReference type="PANTHER" id="PTHR33393:SF11">
    <property type="entry name" value="POLYGLUTAMINE SYNTHESIS ACCESSORY PROTEIN RV0574C-RELATED"/>
    <property type="match status" value="1"/>
</dbReference>
<dbReference type="PANTHER" id="PTHR33393">
    <property type="entry name" value="POLYGLUTAMINE SYNTHESIS ACCESSORY PROTEIN RV0574C-RELATED"/>
    <property type="match status" value="1"/>
</dbReference>
<feature type="domain" description="Capsule synthesis protein CapA" evidence="2">
    <location>
        <begin position="1"/>
        <end position="154"/>
    </location>
</feature>
<evidence type="ECO:0000313" key="3">
    <source>
        <dbReference type="Proteomes" id="UP000085678"/>
    </source>
</evidence>
<organism evidence="3 4">
    <name type="scientific">Lingula anatina</name>
    <name type="common">Brachiopod</name>
    <name type="synonym">Lingula unguis</name>
    <dbReference type="NCBI Taxonomy" id="7574"/>
    <lineage>
        <taxon>Eukaryota</taxon>
        <taxon>Metazoa</taxon>
        <taxon>Spiralia</taxon>
        <taxon>Lophotrochozoa</taxon>
        <taxon>Brachiopoda</taxon>
        <taxon>Linguliformea</taxon>
        <taxon>Lingulata</taxon>
        <taxon>Lingulida</taxon>
        <taxon>Linguloidea</taxon>
        <taxon>Lingulidae</taxon>
        <taxon>Lingula</taxon>
    </lineage>
</organism>
<sequence length="154" mass="17435">MLGRGIDQILPYHCNPRIYQEDASDAREYIQLAVEKNGPLPKHIGMEYVWGDALQILREKRPDFRLINLETAVTTSETPWMGKSFHFRTHPQHVQSLRAAGVDCCVLSNNHVLDWGYPGLAETLTTLKEADLKYVGAGENIYEAQLPAIFEVPN</sequence>
<proteinExistence type="inferred from homology"/>
<dbReference type="InterPro" id="IPR052169">
    <property type="entry name" value="CW_Biosynth-Accessory"/>
</dbReference>
<dbReference type="KEGG" id="lak:106173062"/>
<evidence type="ECO:0000313" key="4">
    <source>
        <dbReference type="RefSeq" id="XP_013409502.1"/>
    </source>
</evidence>
<accession>A0A1S3JGH7</accession>
<name>A0A1S3JGH7_LINAN</name>
<gene>
    <name evidence="4" type="primary">LOC106173062</name>
</gene>
<keyword evidence="3" id="KW-1185">Reference proteome</keyword>
<dbReference type="RefSeq" id="XP_013409502.1">
    <property type="nucleotide sequence ID" value="XM_013554048.1"/>
</dbReference>
<dbReference type="OrthoDB" id="189619at2759"/>
<dbReference type="Pfam" id="PF09587">
    <property type="entry name" value="PGA_cap"/>
    <property type="match status" value="1"/>
</dbReference>
<dbReference type="SUPFAM" id="SSF56300">
    <property type="entry name" value="Metallo-dependent phosphatases"/>
    <property type="match status" value="1"/>
</dbReference>
<dbReference type="GeneID" id="106173062"/>
<evidence type="ECO:0000256" key="1">
    <source>
        <dbReference type="ARBA" id="ARBA00005662"/>
    </source>
</evidence>
<dbReference type="InParanoid" id="A0A1S3JGH7"/>
<dbReference type="InterPro" id="IPR029052">
    <property type="entry name" value="Metallo-depent_PP-like"/>
</dbReference>
<reference evidence="4" key="1">
    <citation type="submission" date="2025-08" db="UniProtKB">
        <authorList>
            <consortium name="RefSeq"/>
        </authorList>
    </citation>
    <scope>IDENTIFICATION</scope>
    <source>
        <tissue evidence="4">Gonads</tissue>
    </source>
</reference>
<dbReference type="InterPro" id="IPR019079">
    <property type="entry name" value="Capsule_synth_CapA"/>
</dbReference>
<protein>
    <submittedName>
        <fullName evidence="4">Uncharacterized protein LOC106173062</fullName>
    </submittedName>
</protein>
<dbReference type="Proteomes" id="UP000085678">
    <property type="component" value="Unplaced"/>
</dbReference>
<dbReference type="SMART" id="SM00854">
    <property type="entry name" value="PGA_cap"/>
    <property type="match status" value="1"/>
</dbReference>
<dbReference type="AlphaFoldDB" id="A0A1S3JGH7"/>